<proteinExistence type="predicted"/>
<evidence type="ECO:0000313" key="1">
    <source>
        <dbReference type="EMBL" id="AQK78602.1"/>
    </source>
</evidence>
<reference evidence="1" key="1">
    <citation type="submission" date="2015-12" db="EMBL/GenBank/DDBJ databases">
        <title>Update maize B73 reference genome by single molecule sequencing technologies.</title>
        <authorList>
            <consortium name="Maize Genome Sequencing Project"/>
            <person name="Ware D."/>
        </authorList>
    </citation>
    <scope>NUCLEOTIDE SEQUENCE</scope>
    <source>
        <tissue evidence="1">Seedling</tissue>
    </source>
</reference>
<organism evidence="1">
    <name type="scientific">Zea mays</name>
    <name type="common">Maize</name>
    <dbReference type="NCBI Taxonomy" id="4577"/>
    <lineage>
        <taxon>Eukaryota</taxon>
        <taxon>Viridiplantae</taxon>
        <taxon>Streptophyta</taxon>
        <taxon>Embryophyta</taxon>
        <taxon>Tracheophyta</taxon>
        <taxon>Spermatophyta</taxon>
        <taxon>Magnoliopsida</taxon>
        <taxon>Liliopsida</taxon>
        <taxon>Poales</taxon>
        <taxon>Poaceae</taxon>
        <taxon>PACMAD clade</taxon>
        <taxon>Panicoideae</taxon>
        <taxon>Andropogonodae</taxon>
        <taxon>Andropogoneae</taxon>
        <taxon>Tripsacinae</taxon>
        <taxon>Zea</taxon>
    </lineage>
</organism>
<protein>
    <submittedName>
        <fullName evidence="1">Sterile alpha motif (SAM) domain-containing protein</fullName>
    </submittedName>
</protein>
<dbReference type="EMBL" id="CM000782">
    <property type="protein sequence ID" value="AQK78602.1"/>
    <property type="molecule type" value="Genomic_DNA"/>
</dbReference>
<name>A0A1D6LF92_MAIZE</name>
<gene>
    <name evidence="1" type="ORF">ZEAMMB73_Zm00001d035270</name>
</gene>
<dbReference type="AlphaFoldDB" id="A0A1D6LF92"/>
<accession>A0A1D6LF92</accession>
<sequence>MPLKPVGTDSNSSSKIQCAKSEFRLSLIYAHRHCVFGSTLELICDQSKWLGTKFSIAKLEPIVQRTSFIKRVRLGST</sequence>